<evidence type="ECO:0000313" key="7">
    <source>
        <dbReference type="EMBL" id="KAL1406735.1"/>
    </source>
</evidence>
<dbReference type="SUPFAM" id="SSF55874">
    <property type="entry name" value="ATPase domain of HSP90 chaperone/DNA topoisomerase II/histidine kinase"/>
    <property type="match status" value="1"/>
</dbReference>
<gene>
    <name evidence="7" type="ORF">Q8F55_006139</name>
</gene>
<dbReference type="Gene3D" id="3.30.565.10">
    <property type="entry name" value="Histidine kinase-like ATPase, C-terminal domain"/>
    <property type="match status" value="1"/>
</dbReference>
<dbReference type="InterPro" id="IPR036890">
    <property type="entry name" value="HATPase_C_sf"/>
</dbReference>
<dbReference type="PRINTS" id="PR00344">
    <property type="entry name" value="BCTRLSENSOR"/>
</dbReference>
<evidence type="ECO:0000256" key="1">
    <source>
        <dbReference type="ARBA" id="ARBA00000085"/>
    </source>
</evidence>
<evidence type="ECO:0000313" key="8">
    <source>
        <dbReference type="Proteomes" id="UP001565368"/>
    </source>
</evidence>
<dbReference type="InterPro" id="IPR003594">
    <property type="entry name" value="HATPase_dom"/>
</dbReference>
<evidence type="ECO:0000256" key="4">
    <source>
        <dbReference type="ARBA" id="ARBA00022777"/>
    </source>
</evidence>
<dbReference type="RefSeq" id="XP_069206679.1">
    <property type="nucleotide sequence ID" value="XM_069354608.1"/>
</dbReference>
<feature type="region of interest" description="Disordered" evidence="5">
    <location>
        <begin position="85"/>
        <end position="120"/>
    </location>
</feature>
<feature type="domain" description="Histidine kinase" evidence="6">
    <location>
        <begin position="1"/>
        <end position="194"/>
    </location>
</feature>
<dbReference type="InterPro" id="IPR005467">
    <property type="entry name" value="His_kinase_dom"/>
</dbReference>
<evidence type="ECO:0000256" key="2">
    <source>
        <dbReference type="ARBA" id="ARBA00012438"/>
    </source>
</evidence>
<protein>
    <recommendedName>
        <fullName evidence="2">histidine kinase</fullName>
        <ecNumber evidence="2">2.7.13.3</ecNumber>
    </recommendedName>
</protein>
<accession>A0ABR3PWC4</accession>
<keyword evidence="4" id="KW-0418">Kinase</keyword>
<comment type="caution">
    <text evidence="7">The sequence shown here is derived from an EMBL/GenBank/DDBJ whole genome shotgun (WGS) entry which is preliminary data.</text>
</comment>
<dbReference type="PANTHER" id="PTHR43047:SF66">
    <property type="entry name" value="HISKA"/>
    <property type="match status" value="1"/>
</dbReference>
<reference evidence="7 8" key="1">
    <citation type="submission" date="2023-08" db="EMBL/GenBank/DDBJ databases">
        <title>Annotated Genome Sequence of Vanrija albida AlHP1.</title>
        <authorList>
            <person name="Herzog R."/>
        </authorList>
    </citation>
    <scope>NUCLEOTIDE SEQUENCE [LARGE SCALE GENOMIC DNA]</scope>
    <source>
        <strain evidence="7 8">AlHP1</strain>
    </source>
</reference>
<dbReference type="Pfam" id="PF02518">
    <property type="entry name" value="HATPase_c"/>
    <property type="match status" value="1"/>
</dbReference>
<evidence type="ECO:0000256" key="5">
    <source>
        <dbReference type="SAM" id="MobiDB-lite"/>
    </source>
</evidence>
<dbReference type="InterPro" id="IPR004358">
    <property type="entry name" value="Sig_transdc_His_kin-like_C"/>
</dbReference>
<dbReference type="Proteomes" id="UP001565368">
    <property type="component" value="Unassembled WGS sequence"/>
</dbReference>
<dbReference type="EC" id="2.7.13.3" evidence="2"/>
<dbReference type="EMBL" id="JBBXJM010000005">
    <property type="protein sequence ID" value="KAL1406735.1"/>
    <property type="molecule type" value="Genomic_DNA"/>
</dbReference>
<evidence type="ECO:0000256" key="3">
    <source>
        <dbReference type="ARBA" id="ARBA00022679"/>
    </source>
</evidence>
<keyword evidence="8" id="KW-1185">Reference proteome</keyword>
<dbReference type="PANTHER" id="PTHR43047">
    <property type="entry name" value="TWO-COMPONENT HISTIDINE PROTEIN KINASE"/>
    <property type="match status" value="1"/>
</dbReference>
<keyword evidence="3" id="KW-0808">Transferase</keyword>
<dbReference type="GeneID" id="95987182"/>
<dbReference type="SMART" id="SM00387">
    <property type="entry name" value="HATPase_c"/>
    <property type="match status" value="1"/>
</dbReference>
<proteinExistence type="predicted"/>
<name>A0ABR3PWC4_9TREE</name>
<evidence type="ECO:0000259" key="6">
    <source>
        <dbReference type="PROSITE" id="PS50109"/>
    </source>
</evidence>
<comment type="catalytic activity">
    <reaction evidence="1">
        <text>ATP + protein L-histidine = ADP + protein N-phospho-L-histidine.</text>
        <dbReference type="EC" id="2.7.13.3"/>
    </reaction>
</comment>
<dbReference type="PROSITE" id="PS50109">
    <property type="entry name" value="HIS_KIN"/>
    <property type="match status" value="1"/>
</dbReference>
<sequence>MEAGKFSLESNPFDFHRSIQVVSLSYRVLAERSGVGFTLDLDPRIDTLEGTLIGDDMRLRQVVSNLVSNALKFAGSVKVVTRLVSQHPRGGRGSLRPPDIAASPNPSNHSDPDSTRPKPSTVVVRVEVHDTGVGLSSHDVTGAGLFSPYVQTEIGRRQGGKGSGLGLALVRQIVTLSKGRLGVESQVGKGSNFW</sequence>
<organism evidence="7 8">
    <name type="scientific">Vanrija albida</name>
    <dbReference type="NCBI Taxonomy" id="181172"/>
    <lineage>
        <taxon>Eukaryota</taxon>
        <taxon>Fungi</taxon>
        <taxon>Dikarya</taxon>
        <taxon>Basidiomycota</taxon>
        <taxon>Agaricomycotina</taxon>
        <taxon>Tremellomycetes</taxon>
        <taxon>Trichosporonales</taxon>
        <taxon>Trichosporonaceae</taxon>
        <taxon>Vanrija</taxon>
    </lineage>
</organism>